<keyword evidence="2" id="KW-1185">Reference proteome</keyword>
<protein>
    <submittedName>
        <fullName evidence="1">Uncharacterized protein</fullName>
    </submittedName>
</protein>
<organism evidence="1 2">
    <name type="scientific">Holothuria leucospilota</name>
    <name type="common">Black long sea cucumber</name>
    <name type="synonym">Mertensiothuria leucospilota</name>
    <dbReference type="NCBI Taxonomy" id="206669"/>
    <lineage>
        <taxon>Eukaryota</taxon>
        <taxon>Metazoa</taxon>
        <taxon>Echinodermata</taxon>
        <taxon>Eleutherozoa</taxon>
        <taxon>Echinozoa</taxon>
        <taxon>Holothuroidea</taxon>
        <taxon>Aspidochirotacea</taxon>
        <taxon>Aspidochirotida</taxon>
        <taxon>Holothuriidae</taxon>
        <taxon>Holothuria</taxon>
    </lineage>
</organism>
<dbReference type="Proteomes" id="UP001152320">
    <property type="component" value="Chromosome 22"/>
</dbReference>
<evidence type="ECO:0000313" key="1">
    <source>
        <dbReference type="EMBL" id="KAJ8020656.1"/>
    </source>
</evidence>
<name>A0A9Q0YKV2_HOLLE</name>
<comment type="caution">
    <text evidence="1">The sequence shown here is derived from an EMBL/GenBank/DDBJ whole genome shotgun (WGS) entry which is preliminary data.</text>
</comment>
<proteinExistence type="predicted"/>
<evidence type="ECO:0000313" key="2">
    <source>
        <dbReference type="Proteomes" id="UP001152320"/>
    </source>
</evidence>
<accession>A0A9Q0YKV2</accession>
<dbReference type="EMBL" id="JAIZAY010000022">
    <property type="protein sequence ID" value="KAJ8020656.1"/>
    <property type="molecule type" value="Genomic_DNA"/>
</dbReference>
<dbReference type="AlphaFoldDB" id="A0A9Q0YKV2"/>
<gene>
    <name evidence="1" type="ORF">HOLleu_40306</name>
</gene>
<sequence length="53" mass="6062">MWGHFFGRSAIICGPILYTERHHQLARIVCHEKLKLFCQNSPQIAGINTLQAL</sequence>
<reference evidence="1" key="1">
    <citation type="submission" date="2021-10" db="EMBL/GenBank/DDBJ databases">
        <title>Tropical sea cucumber genome reveals ecological adaptation and Cuvierian tubules defense mechanism.</title>
        <authorList>
            <person name="Chen T."/>
        </authorList>
    </citation>
    <scope>NUCLEOTIDE SEQUENCE</scope>
    <source>
        <strain evidence="1">Nanhai2018</strain>
        <tissue evidence="1">Muscle</tissue>
    </source>
</reference>